<accession>A0AAD5TEW3</accession>
<evidence type="ECO:0000256" key="1">
    <source>
        <dbReference type="SAM" id="Phobius"/>
    </source>
</evidence>
<dbReference type="Proteomes" id="UP001212152">
    <property type="component" value="Unassembled WGS sequence"/>
</dbReference>
<evidence type="ECO:0000313" key="2">
    <source>
        <dbReference type="EMBL" id="KAJ3174833.1"/>
    </source>
</evidence>
<proteinExistence type="predicted"/>
<keyword evidence="3" id="KW-1185">Reference proteome</keyword>
<evidence type="ECO:0000313" key="3">
    <source>
        <dbReference type="Proteomes" id="UP001212152"/>
    </source>
</evidence>
<sequence length="206" mass="22510">MTKEAFTCIIGGARTVAIAGENLRISFTPTGFLIVGQNLQLSANTVGVETRSRFENIRQVDADGGFSTWNMLSLGFALAVVGWFLAKWIFGGTSTLSSTVVATEDIIKNQPAEPDLSEPDPETNAQAQELTTWAQALERLAQDLDQEIATFLLSAKVELFPELENQAPAVEARFVELNAKVAYKTFAIEEKEVWESLYGSLAESKT</sequence>
<organism evidence="2 3">
    <name type="scientific">Geranomyces variabilis</name>
    <dbReference type="NCBI Taxonomy" id="109894"/>
    <lineage>
        <taxon>Eukaryota</taxon>
        <taxon>Fungi</taxon>
        <taxon>Fungi incertae sedis</taxon>
        <taxon>Chytridiomycota</taxon>
        <taxon>Chytridiomycota incertae sedis</taxon>
        <taxon>Chytridiomycetes</taxon>
        <taxon>Spizellomycetales</taxon>
        <taxon>Powellomycetaceae</taxon>
        <taxon>Geranomyces</taxon>
    </lineage>
</organism>
<name>A0AAD5TEW3_9FUNG</name>
<reference evidence="2" key="1">
    <citation type="submission" date="2020-05" db="EMBL/GenBank/DDBJ databases">
        <title>Phylogenomic resolution of chytrid fungi.</title>
        <authorList>
            <person name="Stajich J.E."/>
            <person name="Amses K."/>
            <person name="Simmons R."/>
            <person name="Seto K."/>
            <person name="Myers J."/>
            <person name="Bonds A."/>
            <person name="Quandt C.A."/>
            <person name="Barry K."/>
            <person name="Liu P."/>
            <person name="Grigoriev I."/>
            <person name="Longcore J.E."/>
            <person name="James T.Y."/>
        </authorList>
    </citation>
    <scope>NUCLEOTIDE SEQUENCE</scope>
    <source>
        <strain evidence="2">JEL0379</strain>
    </source>
</reference>
<keyword evidence="1" id="KW-0472">Membrane</keyword>
<dbReference type="AlphaFoldDB" id="A0AAD5TEW3"/>
<dbReference type="EMBL" id="JADGJQ010000059">
    <property type="protein sequence ID" value="KAJ3174833.1"/>
    <property type="molecule type" value="Genomic_DNA"/>
</dbReference>
<comment type="caution">
    <text evidence="2">The sequence shown here is derived from an EMBL/GenBank/DDBJ whole genome shotgun (WGS) entry which is preliminary data.</text>
</comment>
<keyword evidence="1" id="KW-0812">Transmembrane</keyword>
<feature type="transmembrane region" description="Helical" evidence="1">
    <location>
        <begin position="71"/>
        <end position="90"/>
    </location>
</feature>
<keyword evidence="1" id="KW-1133">Transmembrane helix</keyword>
<protein>
    <submittedName>
        <fullName evidence="2">Uncharacterized protein</fullName>
    </submittedName>
</protein>
<gene>
    <name evidence="2" type="ORF">HDU87_006625</name>
</gene>